<keyword evidence="3" id="KW-1185">Reference proteome</keyword>
<dbReference type="AlphaFoldDB" id="A0A2J6R6V2"/>
<organism evidence="2 3">
    <name type="scientific">Hyaloscypha variabilis (strain UAMH 11265 / GT02V1 / F)</name>
    <name type="common">Meliniomyces variabilis</name>
    <dbReference type="NCBI Taxonomy" id="1149755"/>
    <lineage>
        <taxon>Eukaryota</taxon>
        <taxon>Fungi</taxon>
        <taxon>Dikarya</taxon>
        <taxon>Ascomycota</taxon>
        <taxon>Pezizomycotina</taxon>
        <taxon>Leotiomycetes</taxon>
        <taxon>Helotiales</taxon>
        <taxon>Hyaloscyphaceae</taxon>
        <taxon>Hyaloscypha</taxon>
        <taxon>Hyaloscypha variabilis</taxon>
    </lineage>
</organism>
<dbReference type="OrthoDB" id="3473305at2759"/>
<evidence type="ECO:0000259" key="1">
    <source>
        <dbReference type="Pfam" id="PF20150"/>
    </source>
</evidence>
<accession>A0A2J6R6V2</accession>
<gene>
    <name evidence="2" type="ORF">L207DRAFT_517440</name>
</gene>
<dbReference type="Pfam" id="PF20150">
    <property type="entry name" value="2EXR"/>
    <property type="match status" value="1"/>
</dbReference>
<sequence length="239" mass="27133">MAALCSDSEITQAATSAPASSTAPTATFTLFPTLVPELRLKIWGMCVPGPRTVKIKSCTCCSNFRLKCKAMVEDEAIPGFAHACRESREVALKDHDMASGARFGKSLYFNHNTDTLYFSNEEAFICFATRRLGKREAVKAEDVVKRIVIRTEYQPSLTQFWYHHLAKFSALETLKLDYVYSRNTSQASVSIVKWHFAIRWEGDILVAAIKYHAKRWPQNTMLRCQDGSYVQMDVKRERA</sequence>
<dbReference type="PANTHER" id="PTHR35910">
    <property type="entry name" value="2EXR DOMAIN-CONTAINING PROTEIN"/>
    <property type="match status" value="1"/>
</dbReference>
<name>A0A2J6R6V2_HYAVF</name>
<evidence type="ECO:0000313" key="3">
    <source>
        <dbReference type="Proteomes" id="UP000235786"/>
    </source>
</evidence>
<proteinExistence type="predicted"/>
<protein>
    <recommendedName>
        <fullName evidence="1">2EXR domain-containing protein</fullName>
    </recommendedName>
</protein>
<feature type="domain" description="2EXR" evidence="1">
    <location>
        <begin position="28"/>
        <end position="116"/>
    </location>
</feature>
<evidence type="ECO:0000313" key="2">
    <source>
        <dbReference type="EMBL" id="PMD34242.1"/>
    </source>
</evidence>
<dbReference type="Proteomes" id="UP000235786">
    <property type="component" value="Unassembled WGS sequence"/>
</dbReference>
<dbReference type="InterPro" id="IPR045518">
    <property type="entry name" value="2EXR"/>
</dbReference>
<reference evidence="2 3" key="1">
    <citation type="submission" date="2016-04" db="EMBL/GenBank/DDBJ databases">
        <title>A degradative enzymes factory behind the ericoid mycorrhizal symbiosis.</title>
        <authorList>
            <consortium name="DOE Joint Genome Institute"/>
            <person name="Martino E."/>
            <person name="Morin E."/>
            <person name="Grelet G."/>
            <person name="Kuo A."/>
            <person name="Kohler A."/>
            <person name="Daghino S."/>
            <person name="Barry K."/>
            <person name="Choi C."/>
            <person name="Cichocki N."/>
            <person name="Clum A."/>
            <person name="Copeland A."/>
            <person name="Hainaut M."/>
            <person name="Haridas S."/>
            <person name="Labutti K."/>
            <person name="Lindquist E."/>
            <person name="Lipzen A."/>
            <person name="Khouja H.-R."/>
            <person name="Murat C."/>
            <person name="Ohm R."/>
            <person name="Olson A."/>
            <person name="Spatafora J."/>
            <person name="Veneault-Fourrey C."/>
            <person name="Henrissat B."/>
            <person name="Grigoriev I."/>
            <person name="Martin F."/>
            <person name="Perotto S."/>
        </authorList>
    </citation>
    <scope>NUCLEOTIDE SEQUENCE [LARGE SCALE GENOMIC DNA]</scope>
    <source>
        <strain evidence="2 3">F</strain>
    </source>
</reference>
<dbReference type="PANTHER" id="PTHR35910:SF6">
    <property type="entry name" value="2EXR DOMAIN-CONTAINING PROTEIN"/>
    <property type="match status" value="1"/>
</dbReference>
<dbReference type="EMBL" id="KZ613954">
    <property type="protein sequence ID" value="PMD34242.1"/>
    <property type="molecule type" value="Genomic_DNA"/>
</dbReference>